<evidence type="ECO:0000313" key="2">
    <source>
        <dbReference type="EMBL" id="WEF34349.1"/>
    </source>
</evidence>
<dbReference type="RefSeq" id="WP_277417028.1">
    <property type="nucleotide sequence ID" value="NZ_CP119083.1"/>
</dbReference>
<gene>
    <name evidence="2" type="ORF">PX653_06130</name>
</gene>
<sequence>MQILEAYCEELDETIDIYGAQRAYFAQPAGQRRRFTFRCSDPACRAACNPLVSGVGYHKLAEEREKFRQIHFRAPPDHPHLDSCIWVRDEASRTAGDDPAGTRRERAKATDVIDVFAPRRADKPAGAAAAGASAPTAAMPVDGDAPGRPRTGQSRTGLLEKFIDCWAQFEGDALKEQTVTIEGERLSYRQAVTQVRFIAPATNGRRIVYGGARISLWPADAPKRVYINFLDECEQFGEHEGSRKLAIDLPLARIDDYAGGGLLLSRLAEGRSGKNYVRVFAWGRIEDNGAKPGWRLLLESLDNLVVKVIARAGTNANAST</sequence>
<reference evidence="2 3" key="1">
    <citation type="submission" date="2023-02" db="EMBL/GenBank/DDBJ databases">
        <title>Gemone sequence of Telluria chitinolytica ACM 3522T.</title>
        <authorList>
            <person name="Frediansyah A."/>
            <person name="Miess H."/>
            <person name="Gross H."/>
        </authorList>
    </citation>
    <scope>NUCLEOTIDE SEQUENCE [LARGE SCALE GENOMIC DNA]</scope>
    <source>
        <strain evidence="2 3">ACM 3522</strain>
    </source>
</reference>
<name>A0ABY8BEK6_9BURK</name>
<organism evidence="2 3">
    <name type="scientific">Pseudoduganella chitinolytica</name>
    <dbReference type="NCBI Taxonomy" id="34070"/>
    <lineage>
        <taxon>Bacteria</taxon>
        <taxon>Pseudomonadati</taxon>
        <taxon>Pseudomonadota</taxon>
        <taxon>Betaproteobacteria</taxon>
        <taxon>Burkholderiales</taxon>
        <taxon>Oxalobacteraceae</taxon>
        <taxon>Telluria group</taxon>
        <taxon>Pseudoduganella</taxon>
    </lineage>
</organism>
<evidence type="ECO:0000256" key="1">
    <source>
        <dbReference type="SAM" id="MobiDB-lite"/>
    </source>
</evidence>
<keyword evidence="3" id="KW-1185">Reference proteome</keyword>
<feature type="compositionally biased region" description="Low complexity" evidence="1">
    <location>
        <begin position="124"/>
        <end position="140"/>
    </location>
</feature>
<feature type="region of interest" description="Disordered" evidence="1">
    <location>
        <begin position="92"/>
        <end position="154"/>
    </location>
</feature>
<dbReference type="Proteomes" id="UP001216510">
    <property type="component" value="Chromosome"/>
</dbReference>
<accession>A0ABY8BEK6</accession>
<feature type="compositionally biased region" description="Basic and acidic residues" evidence="1">
    <location>
        <begin position="92"/>
        <end position="123"/>
    </location>
</feature>
<dbReference type="EMBL" id="CP119083">
    <property type="protein sequence ID" value="WEF34349.1"/>
    <property type="molecule type" value="Genomic_DNA"/>
</dbReference>
<protein>
    <submittedName>
        <fullName evidence="2">Uncharacterized protein</fullName>
    </submittedName>
</protein>
<evidence type="ECO:0000313" key="3">
    <source>
        <dbReference type="Proteomes" id="UP001216510"/>
    </source>
</evidence>
<proteinExistence type="predicted"/>